<dbReference type="AlphaFoldDB" id="A0A1L9TG95"/>
<dbReference type="GeneID" id="63768202"/>
<gene>
    <name evidence="6" type="ORF">ASPSYDRAFT_89204</name>
</gene>
<evidence type="ECO:0000259" key="4">
    <source>
        <dbReference type="Pfam" id="PF18313"/>
    </source>
</evidence>
<dbReference type="VEuPathDB" id="FungiDB:ASPSYDRAFT_89204"/>
<dbReference type="EMBL" id="KV878586">
    <property type="protein sequence ID" value="OJJ58456.1"/>
    <property type="molecule type" value="Genomic_DNA"/>
</dbReference>
<feature type="domain" description="Thiolase C-terminal" evidence="5">
    <location>
        <begin position="287"/>
        <end position="410"/>
    </location>
</feature>
<evidence type="ECO:0000256" key="3">
    <source>
        <dbReference type="ARBA" id="ARBA00023315"/>
    </source>
</evidence>
<dbReference type="RefSeq" id="XP_040702262.1">
    <property type="nucleotide sequence ID" value="XM_040852129.1"/>
</dbReference>
<dbReference type="SUPFAM" id="SSF53901">
    <property type="entry name" value="Thiolase-like"/>
    <property type="match status" value="2"/>
</dbReference>
<dbReference type="InterPro" id="IPR016039">
    <property type="entry name" value="Thiolase-like"/>
</dbReference>
<evidence type="ECO:0000313" key="7">
    <source>
        <dbReference type="Proteomes" id="UP000184356"/>
    </source>
</evidence>
<dbReference type="Gene3D" id="2.40.50.840">
    <property type="match status" value="1"/>
</dbReference>
<comment type="similarity">
    <text evidence="1">Belongs to the thiolase-like superfamily. Thiolase family.</text>
</comment>
<dbReference type="InterPro" id="IPR040771">
    <property type="entry name" value="TLP1_add_C"/>
</dbReference>
<dbReference type="STRING" id="1036612.A0A1L9TG95"/>
<proteinExistence type="inferred from homology"/>
<keyword evidence="7" id="KW-1185">Reference proteome</keyword>
<evidence type="ECO:0000313" key="6">
    <source>
        <dbReference type="EMBL" id="OJJ58456.1"/>
    </source>
</evidence>
<keyword evidence="2" id="KW-0808">Transferase</keyword>
<dbReference type="InterPro" id="IPR055140">
    <property type="entry name" value="Thiolase_C_2"/>
</dbReference>
<organism evidence="6 7">
    <name type="scientific">Aspergillus sydowii CBS 593.65</name>
    <dbReference type="NCBI Taxonomy" id="1036612"/>
    <lineage>
        <taxon>Eukaryota</taxon>
        <taxon>Fungi</taxon>
        <taxon>Dikarya</taxon>
        <taxon>Ascomycota</taxon>
        <taxon>Pezizomycotina</taxon>
        <taxon>Eurotiomycetes</taxon>
        <taxon>Eurotiomycetidae</taxon>
        <taxon>Eurotiales</taxon>
        <taxon>Aspergillaceae</taxon>
        <taxon>Aspergillus</taxon>
        <taxon>Aspergillus subgen. Nidulantes</taxon>
    </lineage>
</organism>
<feature type="domain" description="Thiolase-like protein type 1 additional C-terminal" evidence="4">
    <location>
        <begin position="423"/>
        <end position="507"/>
    </location>
</feature>
<reference evidence="7" key="1">
    <citation type="journal article" date="2017" name="Genome Biol.">
        <title>Comparative genomics reveals high biological diversity and specific adaptations in the industrially and medically important fungal genus Aspergillus.</title>
        <authorList>
            <person name="de Vries R.P."/>
            <person name="Riley R."/>
            <person name="Wiebenga A."/>
            <person name="Aguilar-Osorio G."/>
            <person name="Amillis S."/>
            <person name="Uchima C.A."/>
            <person name="Anderluh G."/>
            <person name="Asadollahi M."/>
            <person name="Askin M."/>
            <person name="Barry K."/>
            <person name="Battaglia E."/>
            <person name="Bayram O."/>
            <person name="Benocci T."/>
            <person name="Braus-Stromeyer S.A."/>
            <person name="Caldana C."/>
            <person name="Canovas D."/>
            <person name="Cerqueira G.C."/>
            <person name="Chen F."/>
            <person name="Chen W."/>
            <person name="Choi C."/>
            <person name="Clum A."/>
            <person name="Dos Santos R.A."/>
            <person name="Damasio A.R."/>
            <person name="Diallinas G."/>
            <person name="Emri T."/>
            <person name="Fekete E."/>
            <person name="Flipphi M."/>
            <person name="Freyberg S."/>
            <person name="Gallo A."/>
            <person name="Gournas C."/>
            <person name="Habgood R."/>
            <person name="Hainaut M."/>
            <person name="Harispe M.L."/>
            <person name="Henrissat B."/>
            <person name="Hilden K.S."/>
            <person name="Hope R."/>
            <person name="Hossain A."/>
            <person name="Karabika E."/>
            <person name="Karaffa L."/>
            <person name="Karanyi Z."/>
            <person name="Krasevec N."/>
            <person name="Kuo A."/>
            <person name="Kusch H."/>
            <person name="LaButti K."/>
            <person name="Lagendijk E.L."/>
            <person name="Lapidus A."/>
            <person name="Levasseur A."/>
            <person name="Lindquist E."/>
            <person name="Lipzen A."/>
            <person name="Logrieco A.F."/>
            <person name="MacCabe A."/>
            <person name="Maekelae M.R."/>
            <person name="Malavazi I."/>
            <person name="Melin P."/>
            <person name="Meyer V."/>
            <person name="Mielnichuk N."/>
            <person name="Miskei M."/>
            <person name="Molnar A.P."/>
            <person name="Mule G."/>
            <person name="Ngan C.Y."/>
            <person name="Orejas M."/>
            <person name="Orosz E."/>
            <person name="Ouedraogo J.P."/>
            <person name="Overkamp K.M."/>
            <person name="Park H.-S."/>
            <person name="Perrone G."/>
            <person name="Piumi F."/>
            <person name="Punt P.J."/>
            <person name="Ram A.F."/>
            <person name="Ramon A."/>
            <person name="Rauscher S."/>
            <person name="Record E."/>
            <person name="Riano-Pachon D.M."/>
            <person name="Robert V."/>
            <person name="Roehrig J."/>
            <person name="Ruller R."/>
            <person name="Salamov A."/>
            <person name="Salih N.S."/>
            <person name="Samson R.A."/>
            <person name="Sandor E."/>
            <person name="Sanguinetti M."/>
            <person name="Schuetze T."/>
            <person name="Sepcic K."/>
            <person name="Shelest E."/>
            <person name="Sherlock G."/>
            <person name="Sophianopoulou V."/>
            <person name="Squina F.M."/>
            <person name="Sun H."/>
            <person name="Susca A."/>
            <person name="Todd R.B."/>
            <person name="Tsang A."/>
            <person name="Unkles S.E."/>
            <person name="van de Wiele N."/>
            <person name="van Rossen-Uffink D."/>
            <person name="Oliveira J.V."/>
            <person name="Vesth T.C."/>
            <person name="Visser J."/>
            <person name="Yu J.-H."/>
            <person name="Zhou M."/>
            <person name="Andersen M.R."/>
            <person name="Archer D.B."/>
            <person name="Baker S.E."/>
            <person name="Benoit I."/>
            <person name="Brakhage A.A."/>
            <person name="Braus G.H."/>
            <person name="Fischer R."/>
            <person name="Frisvad J.C."/>
            <person name="Goldman G.H."/>
            <person name="Houbraken J."/>
            <person name="Oakley B."/>
            <person name="Pocsi I."/>
            <person name="Scazzocchio C."/>
            <person name="Seiboth B."/>
            <person name="vanKuyk P.A."/>
            <person name="Wortman J."/>
            <person name="Dyer P.S."/>
            <person name="Grigoriev I.V."/>
        </authorList>
    </citation>
    <scope>NUCLEOTIDE SEQUENCE [LARGE SCALE GENOMIC DNA]</scope>
    <source>
        <strain evidence="7">CBS 593.65</strain>
    </source>
</reference>
<dbReference type="Gene3D" id="3.40.47.10">
    <property type="match status" value="1"/>
</dbReference>
<evidence type="ECO:0000259" key="5">
    <source>
        <dbReference type="Pfam" id="PF22691"/>
    </source>
</evidence>
<dbReference type="Proteomes" id="UP000184356">
    <property type="component" value="Unassembled WGS sequence"/>
</dbReference>
<protein>
    <submittedName>
        <fullName evidence="6">Uncharacterized protein</fullName>
    </submittedName>
</protein>
<evidence type="ECO:0000256" key="1">
    <source>
        <dbReference type="ARBA" id="ARBA00010982"/>
    </source>
</evidence>
<dbReference type="OrthoDB" id="435240at2759"/>
<name>A0A1L9TG95_9EURO</name>
<keyword evidence="3" id="KW-0012">Acyltransferase</keyword>
<dbReference type="PANTHER" id="PTHR18919:SF139">
    <property type="entry name" value="THIOLASE-LIKE PROTEIN TYPE 1 ADDITIONAL C-TERMINAL DOMAIN-CONTAINING PROTEIN"/>
    <property type="match status" value="1"/>
</dbReference>
<accession>A0A1L9TG95</accession>
<dbReference type="PANTHER" id="PTHR18919">
    <property type="entry name" value="ACETYL-COA C-ACYLTRANSFERASE"/>
    <property type="match status" value="1"/>
</dbReference>
<dbReference type="Pfam" id="PF18313">
    <property type="entry name" value="TLP1_add_C"/>
    <property type="match status" value="1"/>
</dbReference>
<dbReference type="Pfam" id="PF22691">
    <property type="entry name" value="Thiolase_C_1"/>
    <property type="match status" value="1"/>
</dbReference>
<sequence length="519" mass="56424">MSNVAEVPILVGIGDINDRESKGREDAAEPLTLMLRAIGAAIQDTTLAPEAAQKLQSAIESIGVVANWTWPYPNAPGLLVQRLGLPGAVHTTESHHGGDSPGRLFDEAAQRVAYKKSKVAVVTGAEALASLEAFKKSKKFPPPHWTKLDDHTSIWDRERPEDLGTRHMLGAPIQVYPLYEAAFRAHLQQKLSDNHKESADLYADFAQVAAKSPFSWAHGQEPETSESIGTVTRRNRMICSPYPLLMNAFNTVNLAAACILTTTTFARELGIPESKWIYPLGGAGTSDSSRFWERPYFHASRSLSQSLDAALKVSEVRTEDIDLFDFYSCFPIVPKLAAHHLGLPLHGPKPLTVLGGLTSFGGAGNNYSMHAITEVARQLRTRKQSPKAQNGLVLANGGVLSYHHTVILSTQPRSDSGYPMWNPLPSHLDEDHPAIEEQAEGSGVIETYTVQFGRDGTPILGFVVGRLHPGPGKGGRFVANVQDAYTLQQLCSSAEQIGKQGLVTTEGGRNLFVFKPSKI</sequence>
<evidence type="ECO:0000256" key="2">
    <source>
        <dbReference type="ARBA" id="ARBA00022679"/>
    </source>
</evidence>
<dbReference type="GO" id="GO:0016746">
    <property type="term" value="F:acyltransferase activity"/>
    <property type="evidence" value="ECO:0007669"/>
    <property type="project" value="UniProtKB-KW"/>
</dbReference>